<reference evidence="2 3" key="1">
    <citation type="submission" date="2019-07" db="EMBL/GenBank/DDBJ databases">
        <title>Genomics analysis of Aphanomyces spp. identifies a new class of oomycete effector associated with host adaptation.</title>
        <authorList>
            <person name="Gaulin E."/>
        </authorList>
    </citation>
    <scope>NUCLEOTIDE SEQUENCE [LARGE SCALE GENOMIC DNA]</scope>
    <source>
        <strain evidence="2 3">ATCC 201684</strain>
    </source>
</reference>
<dbReference type="Proteomes" id="UP000481153">
    <property type="component" value="Unassembled WGS sequence"/>
</dbReference>
<dbReference type="PROSITE" id="PS51186">
    <property type="entry name" value="GNAT"/>
    <property type="match status" value="1"/>
</dbReference>
<sequence>MTFNVTQLNDADEFVGCTAALRATDLIGSSLIASIAEAARKANDGATQFWIAATKEPTAYALTSSRGVVLSPFASPEDADALGECIAKNVTYELPQVNGQADSIEAFARGFSRVHPNATFHHKFTILVYELKALAIPSNVPGALRVATKELDLELLIEWSNAFFKHVNESFAGVNTFVTGYLERQALFVWEVNGYPVGFLSFSEPFLVGNTTVYKIGPVYTAPEERRKGYASAMTAALSQRLQQLCPTSSCRIMLNADAANPASNKAYQNVGFVLHSESATYTIQHHTT</sequence>
<dbReference type="Gene3D" id="3.40.630.30">
    <property type="match status" value="1"/>
</dbReference>
<feature type="domain" description="N-acetyltransferase" evidence="1">
    <location>
        <begin position="142"/>
        <end position="289"/>
    </location>
</feature>
<gene>
    <name evidence="2" type="ORF">Ae201684_002768</name>
</gene>
<dbReference type="EMBL" id="VJMJ01000030">
    <property type="protein sequence ID" value="KAF0742094.1"/>
    <property type="molecule type" value="Genomic_DNA"/>
</dbReference>
<comment type="caution">
    <text evidence="2">The sequence shown here is derived from an EMBL/GenBank/DDBJ whole genome shotgun (WGS) entry which is preliminary data.</text>
</comment>
<protein>
    <recommendedName>
        <fullName evidence="1">N-acetyltransferase domain-containing protein</fullName>
    </recommendedName>
</protein>
<accession>A0A6G0XNV5</accession>
<dbReference type="AlphaFoldDB" id="A0A6G0XNV5"/>
<proteinExistence type="predicted"/>
<dbReference type="SUPFAM" id="SSF55729">
    <property type="entry name" value="Acyl-CoA N-acyltransferases (Nat)"/>
    <property type="match status" value="1"/>
</dbReference>
<dbReference type="CDD" id="cd04301">
    <property type="entry name" value="NAT_SF"/>
    <property type="match status" value="1"/>
</dbReference>
<dbReference type="Pfam" id="PF00583">
    <property type="entry name" value="Acetyltransf_1"/>
    <property type="match status" value="1"/>
</dbReference>
<evidence type="ECO:0000313" key="3">
    <source>
        <dbReference type="Proteomes" id="UP000481153"/>
    </source>
</evidence>
<keyword evidence="3" id="KW-1185">Reference proteome</keyword>
<name>A0A6G0XNV5_9STRA</name>
<evidence type="ECO:0000259" key="1">
    <source>
        <dbReference type="PROSITE" id="PS51186"/>
    </source>
</evidence>
<dbReference type="InterPro" id="IPR000182">
    <property type="entry name" value="GNAT_dom"/>
</dbReference>
<dbReference type="VEuPathDB" id="FungiDB:AeMF1_000180"/>
<dbReference type="GO" id="GO:0016747">
    <property type="term" value="F:acyltransferase activity, transferring groups other than amino-acyl groups"/>
    <property type="evidence" value="ECO:0007669"/>
    <property type="project" value="InterPro"/>
</dbReference>
<evidence type="ECO:0000313" key="2">
    <source>
        <dbReference type="EMBL" id="KAF0742094.1"/>
    </source>
</evidence>
<dbReference type="InterPro" id="IPR016181">
    <property type="entry name" value="Acyl_CoA_acyltransferase"/>
</dbReference>
<organism evidence="2 3">
    <name type="scientific">Aphanomyces euteiches</name>
    <dbReference type="NCBI Taxonomy" id="100861"/>
    <lineage>
        <taxon>Eukaryota</taxon>
        <taxon>Sar</taxon>
        <taxon>Stramenopiles</taxon>
        <taxon>Oomycota</taxon>
        <taxon>Saprolegniomycetes</taxon>
        <taxon>Saprolegniales</taxon>
        <taxon>Verrucalvaceae</taxon>
        <taxon>Aphanomyces</taxon>
    </lineage>
</organism>